<protein>
    <recommendedName>
        <fullName evidence="6">Far11/STRP C-terminal domain-containing protein</fullName>
    </recommendedName>
</protein>
<feature type="compositionally biased region" description="Gly residues" evidence="1">
    <location>
        <begin position="1010"/>
        <end position="1019"/>
    </location>
</feature>
<dbReference type="InterPro" id="IPR021819">
    <property type="entry name" value="Far11/STRP_C"/>
</dbReference>
<dbReference type="VEuPathDB" id="FungiDB:SeMB42_g06437"/>
<evidence type="ECO:0000259" key="3">
    <source>
        <dbReference type="SMART" id="SM01293"/>
    </source>
</evidence>
<reference evidence="4 5" key="1">
    <citation type="journal article" date="2019" name="Sci. Rep.">
        <title>Comparative genomics of chytrid fungi reveal insights into the obligate biotrophic and pathogenic lifestyle of Synchytrium endobioticum.</title>
        <authorList>
            <person name="van de Vossenberg B.T.L.H."/>
            <person name="Warris S."/>
            <person name="Nguyen H.D.T."/>
            <person name="van Gent-Pelzer M.P.E."/>
            <person name="Joly D.L."/>
            <person name="van de Geest H.C."/>
            <person name="Bonants P.J.M."/>
            <person name="Smith D.S."/>
            <person name="Levesque C.A."/>
            <person name="van der Lee T.A.J."/>
        </authorList>
    </citation>
    <scope>NUCLEOTIDE SEQUENCE [LARGE SCALE GENOMIC DNA]</scope>
    <source>
        <strain evidence="4 5">LEV6574</strain>
    </source>
</reference>
<dbReference type="Pfam" id="PF11882">
    <property type="entry name" value="DUF3402"/>
    <property type="match status" value="1"/>
</dbReference>
<evidence type="ECO:0000256" key="1">
    <source>
        <dbReference type="SAM" id="MobiDB-lite"/>
    </source>
</evidence>
<proteinExistence type="predicted"/>
<feature type="region of interest" description="Disordered" evidence="1">
    <location>
        <begin position="985"/>
        <end position="1050"/>
    </location>
</feature>
<dbReference type="SMART" id="SM01293">
    <property type="entry name" value="DUF3402"/>
    <property type="match status" value="1"/>
</dbReference>
<accession>A0A507CMI0</accession>
<evidence type="ECO:0000259" key="2">
    <source>
        <dbReference type="SMART" id="SM01292"/>
    </source>
</evidence>
<sequence>MMNYSKPLSLPPPQASAPRPVYTTLSNAHQIQPPPLPPTPPPFLNNSPSNAPAAVDPDGLLNTDKVPWNALPPPPSMQDSSGANAAGSFSMAAVRRALASKQRVIHYKFVYADRDDFVREINEFMHHQDFSFLRQGQDLFEKDFAPKQWFDSAISQKSTYIQSQLELLELKNPTERAHACRKLLYIAAGVFGELPSDATSQDHVKVIKSNNELLLHAGTVSYISQALRVISTAMDAASRSGNPGLPIADRQVVINLANVEVSVCLSILYFVVEVNMGHERLAMELGEGDIPVAGHLFVLVSQLSDSNRKHYPAKKLLLLLWKVLMASLGDSERLLQLKNTARALEGLPPLSLDDPFMKAAPADYQQLHTALSNRYPAYVLPDTRIMATSTAIEDLPLTSYPSPSPRPIPWEQPAPLQPFISSDPNSNPSYIDEAVSTFKRYAFVSLGSVQYAREIASRDRKDAMMHAFATPNPVDGAAAWTPSSRVNGHDYNTTTNFIGSSSLHAVIKYDSNKTPGGESSRHDQNTDTLERMDRLYKYLLPNLSIHTVMLVRLLYYVNLDGKLTPDGDAPHGSSTDGQNQASENSSGKSTLESADATRHREVVTKAVSGVLLLLLKAAKCRNIFMFEYISQLLLDHNCAILILKMLSTWFQNANVNSGKQIDLWSDQPPANPGPTVGAAFLKEKVEPPQLNFFCFCRNLDDVTDNLGKKNEEGTTSSTNNIADVIDGYDSRTAEAEKEEDMPEINPGSWRNFFTAINLLRVLQKFSKRKSHRILSLVHWKASAVLKRVVKIGHVGLQLYALKLLKGQIPYSGRKWRSGNMKVITSIYLHLRPSLRDEYLTGDIEVDADEALLQEQQLRALIASYHRRVYRGILNGPPSDSNNIQTKHLSTDSQDDLDLVLMLHEAGSKSLPCIRATDLAAYRATSQHLDENFIQNYEVWLQNEVYDEGNGGNGVHEYYSVSGVESDDELDLWGIREMKKIEQDHSPDGIFRSRPHGFEDLPPAYQEEGYGNSGWDGGGASDPLDDEHAAGNFSHAAPTSNVDVRGGFSSS</sequence>
<dbReference type="InterPro" id="IPR040185">
    <property type="entry name" value="Far11/STRP"/>
</dbReference>
<dbReference type="InterPro" id="IPR012486">
    <property type="entry name" value="Far11/STRP_N"/>
</dbReference>
<evidence type="ECO:0008006" key="6">
    <source>
        <dbReference type="Google" id="ProtNLM"/>
    </source>
</evidence>
<feature type="region of interest" description="Disordered" evidence="1">
    <location>
        <begin position="567"/>
        <end position="595"/>
    </location>
</feature>
<feature type="compositionally biased region" description="Pro residues" evidence="1">
    <location>
        <begin position="32"/>
        <end position="43"/>
    </location>
</feature>
<feature type="compositionally biased region" description="Low complexity" evidence="1">
    <location>
        <begin position="44"/>
        <end position="54"/>
    </location>
</feature>
<dbReference type="Proteomes" id="UP000320475">
    <property type="component" value="Unassembled WGS sequence"/>
</dbReference>
<feature type="compositionally biased region" description="Polar residues" evidence="1">
    <location>
        <begin position="572"/>
        <end position="592"/>
    </location>
</feature>
<dbReference type="EMBL" id="QEAM01000433">
    <property type="protein sequence ID" value="TPX39925.1"/>
    <property type="molecule type" value="Genomic_DNA"/>
</dbReference>
<dbReference type="PANTHER" id="PTHR13239:SF4">
    <property type="entry name" value="AT25231P"/>
    <property type="match status" value="1"/>
</dbReference>
<dbReference type="AlphaFoldDB" id="A0A507CMI0"/>
<gene>
    <name evidence="4" type="ORF">SeLEV6574_g06917</name>
</gene>
<dbReference type="SMART" id="SM01292">
    <property type="entry name" value="N1221"/>
    <property type="match status" value="1"/>
</dbReference>
<dbReference type="Pfam" id="PF07923">
    <property type="entry name" value="N1221"/>
    <property type="match status" value="1"/>
</dbReference>
<evidence type="ECO:0000313" key="5">
    <source>
        <dbReference type="Proteomes" id="UP000320475"/>
    </source>
</evidence>
<dbReference type="GO" id="GO:0005829">
    <property type="term" value="C:cytosol"/>
    <property type="evidence" value="ECO:0007669"/>
    <property type="project" value="TreeGrafter"/>
</dbReference>
<evidence type="ECO:0000313" key="4">
    <source>
        <dbReference type="EMBL" id="TPX39925.1"/>
    </source>
</evidence>
<feature type="compositionally biased region" description="Polar residues" evidence="1">
    <location>
        <begin position="1036"/>
        <end position="1050"/>
    </location>
</feature>
<organism evidence="4 5">
    <name type="scientific">Synchytrium endobioticum</name>
    <dbReference type="NCBI Taxonomy" id="286115"/>
    <lineage>
        <taxon>Eukaryota</taxon>
        <taxon>Fungi</taxon>
        <taxon>Fungi incertae sedis</taxon>
        <taxon>Chytridiomycota</taxon>
        <taxon>Chytridiomycota incertae sedis</taxon>
        <taxon>Chytridiomycetes</taxon>
        <taxon>Synchytriales</taxon>
        <taxon>Synchytriaceae</taxon>
        <taxon>Synchytrium</taxon>
    </lineage>
</organism>
<comment type="caution">
    <text evidence="4">The sequence shown here is derived from an EMBL/GenBank/DDBJ whole genome shotgun (WGS) entry which is preliminary data.</text>
</comment>
<feature type="region of interest" description="Disordered" evidence="1">
    <location>
        <begin position="1"/>
        <end position="84"/>
    </location>
</feature>
<dbReference type="OrthoDB" id="18234at2759"/>
<feature type="domain" description="Far11/STRP N-terminal" evidence="2">
    <location>
        <begin position="104"/>
        <end position="394"/>
    </location>
</feature>
<dbReference type="PANTHER" id="PTHR13239">
    <property type="entry name" value="PROTEIN REQUIRED FOR HYPHAL ANASTOMOSIS HAM-2"/>
    <property type="match status" value="1"/>
</dbReference>
<name>A0A507CMI0_9FUNG</name>
<feature type="domain" description="Far11/STRP C-terminal" evidence="3">
    <location>
        <begin position="428"/>
        <end position="936"/>
    </location>
</feature>
<dbReference type="GO" id="GO:0007010">
    <property type="term" value="P:cytoskeleton organization"/>
    <property type="evidence" value="ECO:0007669"/>
    <property type="project" value="TreeGrafter"/>
</dbReference>